<comment type="caution">
    <text evidence="9">The sequence shown here is derived from an EMBL/GenBank/DDBJ whole genome shotgun (WGS) entry which is preliminary data.</text>
</comment>
<dbReference type="GO" id="GO:0034599">
    <property type="term" value="P:cellular response to oxidative stress"/>
    <property type="evidence" value="ECO:0007669"/>
    <property type="project" value="InterPro"/>
</dbReference>
<keyword evidence="5" id="KW-0408">Iron</keyword>
<organism evidence="9 10">
    <name type="scientific">Bugula neritina</name>
    <name type="common">Brown bryozoan</name>
    <name type="synonym">Sertularia neritina</name>
    <dbReference type="NCBI Taxonomy" id="10212"/>
    <lineage>
        <taxon>Eukaryota</taxon>
        <taxon>Metazoa</taxon>
        <taxon>Spiralia</taxon>
        <taxon>Lophotrochozoa</taxon>
        <taxon>Bryozoa</taxon>
        <taxon>Gymnolaemata</taxon>
        <taxon>Cheilostomatida</taxon>
        <taxon>Flustrina</taxon>
        <taxon>Buguloidea</taxon>
        <taxon>Bugulidae</taxon>
        <taxon>Bugula</taxon>
    </lineage>
</organism>
<gene>
    <name evidence="9" type="ORF">EB796_009085</name>
</gene>
<sequence length="346" mass="38483">MVVGFNVIMYSGPITFRPFPSFGRRASPAPGIPATRARPTQRRCSRHQQRRGLCGRTLAAGATPPIETGSRPPFQLRQSENVEQLRNAIKVFINNDHEMIPNLIQLVFHTCIGGCDGCINEEEPANRGLRGTYAAVRQFWGPHASLLTLADTIVLMASEAIKISMEMEEGSGTVNVPFTSGRRTCQDPDNYNRELVFPHGDKTDDVAQLVAEFGLSRKQAIALLGAHSVGRCRLENSGFAGRWDNTELILDNHYYKSLVGTDWKSTLVSGQHQWNATESDDSRMMLNSDLALLKDFSMANNQPSCSNSKSCRDSSDASQVKIYARNGEEWRRDFIQAFLKMVNKGL</sequence>
<feature type="compositionally biased region" description="Basic residues" evidence="7">
    <location>
        <begin position="39"/>
        <end position="48"/>
    </location>
</feature>
<dbReference type="Pfam" id="PF00141">
    <property type="entry name" value="peroxidase"/>
    <property type="match status" value="1"/>
</dbReference>
<name>A0A7J7K340_BUGNE</name>
<dbReference type="EMBL" id="VXIV02001496">
    <property type="protein sequence ID" value="KAF6032613.1"/>
    <property type="molecule type" value="Genomic_DNA"/>
</dbReference>
<dbReference type="PROSITE" id="PS50873">
    <property type="entry name" value="PEROXIDASE_4"/>
    <property type="match status" value="1"/>
</dbReference>
<dbReference type="GO" id="GO:0020037">
    <property type="term" value="F:heme binding"/>
    <property type="evidence" value="ECO:0007669"/>
    <property type="project" value="InterPro"/>
</dbReference>
<keyword evidence="1" id="KW-0575">Peroxidase</keyword>
<keyword evidence="4" id="KW-0560">Oxidoreductase</keyword>
<dbReference type="GO" id="GO:0000302">
    <property type="term" value="P:response to reactive oxygen species"/>
    <property type="evidence" value="ECO:0007669"/>
    <property type="project" value="TreeGrafter"/>
</dbReference>
<evidence type="ECO:0000256" key="2">
    <source>
        <dbReference type="ARBA" id="ARBA00022617"/>
    </source>
</evidence>
<evidence type="ECO:0000256" key="1">
    <source>
        <dbReference type="ARBA" id="ARBA00022559"/>
    </source>
</evidence>
<proteinExistence type="inferred from homology"/>
<evidence type="ECO:0000313" key="10">
    <source>
        <dbReference type="Proteomes" id="UP000593567"/>
    </source>
</evidence>
<evidence type="ECO:0000313" key="9">
    <source>
        <dbReference type="EMBL" id="KAF6032613.1"/>
    </source>
</evidence>
<dbReference type="Proteomes" id="UP000593567">
    <property type="component" value="Unassembled WGS sequence"/>
</dbReference>
<reference evidence="9" key="1">
    <citation type="submission" date="2020-06" db="EMBL/GenBank/DDBJ databases">
        <title>Draft genome of Bugula neritina, a colonial animal packing powerful symbionts and potential medicines.</title>
        <authorList>
            <person name="Rayko M."/>
        </authorList>
    </citation>
    <scope>NUCLEOTIDE SEQUENCE [LARGE SCALE GENOMIC DNA]</scope>
    <source>
        <strain evidence="9">Kwan_BN1</strain>
    </source>
</reference>
<evidence type="ECO:0000256" key="5">
    <source>
        <dbReference type="ARBA" id="ARBA00023004"/>
    </source>
</evidence>
<dbReference type="PANTHER" id="PTHR31356">
    <property type="entry name" value="THYLAKOID LUMENAL 29 KDA PROTEIN, CHLOROPLASTIC-RELATED"/>
    <property type="match status" value="1"/>
</dbReference>
<dbReference type="InterPro" id="IPR010255">
    <property type="entry name" value="Haem_peroxidase_sf"/>
</dbReference>
<dbReference type="SUPFAM" id="SSF48113">
    <property type="entry name" value="Heme-dependent peroxidases"/>
    <property type="match status" value="1"/>
</dbReference>
<feature type="region of interest" description="Disordered" evidence="7">
    <location>
        <begin position="25"/>
        <end position="48"/>
    </location>
</feature>
<evidence type="ECO:0000259" key="8">
    <source>
        <dbReference type="PROSITE" id="PS50873"/>
    </source>
</evidence>
<dbReference type="PANTHER" id="PTHR31356:SF36">
    <property type="entry name" value="L-ASCORBATE PEROXIDASE 3"/>
    <property type="match status" value="1"/>
</dbReference>
<evidence type="ECO:0000256" key="6">
    <source>
        <dbReference type="RuleBase" id="RU004241"/>
    </source>
</evidence>
<feature type="domain" description="Plant heme peroxidase family profile" evidence="8">
    <location>
        <begin position="85"/>
        <end position="346"/>
    </location>
</feature>
<keyword evidence="2" id="KW-0349">Heme</keyword>
<accession>A0A7J7K340</accession>
<protein>
    <recommendedName>
        <fullName evidence="8">Plant heme peroxidase family profile domain-containing protein</fullName>
    </recommendedName>
</protein>
<dbReference type="GO" id="GO:0046872">
    <property type="term" value="F:metal ion binding"/>
    <property type="evidence" value="ECO:0007669"/>
    <property type="project" value="UniProtKB-KW"/>
</dbReference>
<dbReference type="InterPro" id="IPR002016">
    <property type="entry name" value="Haem_peroxidase"/>
</dbReference>
<evidence type="ECO:0000256" key="4">
    <source>
        <dbReference type="ARBA" id="ARBA00023002"/>
    </source>
</evidence>
<dbReference type="PRINTS" id="PR00458">
    <property type="entry name" value="PEROXIDASE"/>
</dbReference>
<dbReference type="AlphaFoldDB" id="A0A7J7K340"/>
<dbReference type="Gene3D" id="1.10.420.10">
    <property type="entry name" value="Peroxidase, domain 2"/>
    <property type="match status" value="1"/>
</dbReference>
<dbReference type="GO" id="GO:0042744">
    <property type="term" value="P:hydrogen peroxide catabolic process"/>
    <property type="evidence" value="ECO:0007669"/>
    <property type="project" value="TreeGrafter"/>
</dbReference>
<dbReference type="InterPro" id="IPR044831">
    <property type="entry name" value="Ccp1-like"/>
</dbReference>
<keyword evidence="3" id="KW-0479">Metal-binding</keyword>
<dbReference type="Gene3D" id="1.10.520.10">
    <property type="match status" value="1"/>
</dbReference>
<comment type="similarity">
    <text evidence="6">Belongs to the peroxidase family.</text>
</comment>
<evidence type="ECO:0000256" key="7">
    <source>
        <dbReference type="SAM" id="MobiDB-lite"/>
    </source>
</evidence>
<evidence type="ECO:0000256" key="3">
    <source>
        <dbReference type="ARBA" id="ARBA00022723"/>
    </source>
</evidence>
<keyword evidence="10" id="KW-1185">Reference proteome</keyword>
<dbReference type="GO" id="GO:0004601">
    <property type="term" value="F:peroxidase activity"/>
    <property type="evidence" value="ECO:0007669"/>
    <property type="project" value="UniProtKB-KW"/>
</dbReference>
<dbReference type="OrthoDB" id="9970727at2759"/>